<evidence type="ECO:0000313" key="1">
    <source>
        <dbReference type="EMBL" id="PSS21893.1"/>
    </source>
</evidence>
<dbReference type="EMBL" id="KZ679009">
    <property type="protein sequence ID" value="PSS21893.1"/>
    <property type="molecule type" value="Genomic_DNA"/>
</dbReference>
<name>A0A2T3B580_AMORE</name>
<dbReference type="RefSeq" id="XP_024722048.1">
    <property type="nucleotide sequence ID" value="XM_024868665.1"/>
</dbReference>
<accession>A0A2T3B580</accession>
<sequence length="238" mass="27101">MDTPQDGISPGHTNFQYLQPFGFPVPSSPHHLPLWDPSSPIPQRYDEEPSTSFPQITLPSAELESLSLKRNPCPLCKGKKYGFTSYFHNRSIFPSPPHEILALVEESYLLKDRLKSLLVTYAMRDVTPGNLSTIKDEVNNWGHWVGVLTCDVMTAAAFPLRREPLDAVRAWREMMVWRLIQHVEGKERLEMPRGRLAELLLEFRMVWEGVWKGSSDHAPWAWAGRWGSGVAILGNLRA</sequence>
<dbReference type="GeneID" id="36576746"/>
<dbReference type="AlphaFoldDB" id="A0A2T3B580"/>
<dbReference type="InParanoid" id="A0A2T3B580"/>
<organism evidence="1 2">
    <name type="scientific">Amorphotheca resinae ATCC 22711</name>
    <dbReference type="NCBI Taxonomy" id="857342"/>
    <lineage>
        <taxon>Eukaryota</taxon>
        <taxon>Fungi</taxon>
        <taxon>Dikarya</taxon>
        <taxon>Ascomycota</taxon>
        <taxon>Pezizomycotina</taxon>
        <taxon>Leotiomycetes</taxon>
        <taxon>Helotiales</taxon>
        <taxon>Amorphothecaceae</taxon>
        <taxon>Amorphotheca</taxon>
    </lineage>
</organism>
<proteinExistence type="predicted"/>
<keyword evidence="2" id="KW-1185">Reference proteome</keyword>
<protein>
    <submittedName>
        <fullName evidence="1">Uncharacterized protein</fullName>
    </submittedName>
</protein>
<dbReference type="Proteomes" id="UP000241818">
    <property type="component" value="Unassembled WGS sequence"/>
</dbReference>
<dbReference type="OrthoDB" id="3486108at2759"/>
<reference evidence="1 2" key="1">
    <citation type="journal article" date="2018" name="New Phytol.">
        <title>Comparative genomics and transcriptomics depict ericoid mycorrhizal fungi as versatile saprotrophs and plant mutualists.</title>
        <authorList>
            <person name="Martino E."/>
            <person name="Morin E."/>
            <person name="Grelet G.A."/>
            <person name="Kuo A."/>
            <person name="Kohler A."/>
            <person name="Daghino S."/>
            <person name="Barry K.W."/>
            <person name="Cichocki N."/>
            <person name="Clum A."/>
            <person name="Dockter R.B."/>
            <person name="Hainaut M."/>
            <person name="Kuo R.C."/>
            <person name="LaButti K."/>
            <person name="Lindahl B.D."/>
            <person name="Lindquist E.A."/>
            <person name="Lipzen A."/>
            <person name="Khouja H.R."/>
            <person name="Magnuson J."/>
            <person name="Murat C."/>
            <person name="Ohm R.A."/>
            <person name="Singer S.W."/>
            <person name="Spatafora J.W."/>
            <person name="Wang M."/>
            <person name="Veneault-Fourrey C."/>
            <person name="Henrissat B."/>
            <person name="Grigoriev I.V."/>
            <person name="Martin F.M."/>
            <person name="Perotto S."/>
        </authorList>
    </citation>
    <scope>NUCLEOTIDE SEQUENCE [LARGE SCALE GENOMIC DNA]</scope>
    <source>
        <strain evidence="1 2">ATCC 22711</strain>
    </source>
</reference>
<gene>
    <name evidence="1" type="ORF">M430DRAFT_57300</name>
</gene>
<evidence type="ECO:0000313" key="2">
    <source>
        <dbReference type="Proteomes" id="UP000241818"/>
    </source>
</evidence>